<organism evidence="2 3">
    <name type="scientific">Paramuricea clavata</name>
    <name type="common">Red gorgonian</name>
    <name type="synonym">Violescent sea-whip</name>
    <dbReference type="NCBI Taxonomy" id="317549"/>
    <lineage>
        <taxon>Eukaryota</taxon>
        <taxon>Metazoa</taxon>
        <taxon>Cnidaria</taxon>
        <taxon>Anthozoa</taxon>
        <taxon>Octocorallia</taxon>
        <taxon>Malacalcyonacea</taxon>
        <taxon>Plexauridae</taxon>
        <taxon>Paramuricea</taxon>
    </lineage>
</organism>
<dbReference type="OrthoDB" id="5973225at2759"/>
<comment type="caution">
    <text evidence="2">The sequence shown here is derived from an EMBL/GenBank/DDBJ whole genome shotgun (WGS) entry which is preliminary data.</text>
</comment>
<evidence type="ECO:0000313" key="2">
    <source>
        <dbReference type="EMBL" id="CAB4006076.1"/>
    </source>
</evidence>
<dbReference type="AlphaFoldDB" id="A0A6S7HMH3"/>
<gene>
    <name evidence="2" type="ORF">PACLA_8A057825</name>
</gene>
<dbReference type="InterPro" id="IPR024130">
    <property type="entry name" value="DAP1/DAPL1"/>
</dbReference>
<name>A0A6S7HMH3_PARCT</name>
<feature type="compositionally biased region" description="Basic and acidic residues" evidence="1">
    <location>
        <begin position="37"/>
        <end position="46"/>
    </location>
</feature>
<dbReference type="Pfam" id="PF15228">
    <property type="entry name" value="DAP"/>
    <property type="match status" value="1"/>
</dbReference>
<dbReference type="GO" id="GO:0070513">
    <property type="term" value="F:death domain binding"/>
    <property type="evidence" value="ECO:0007669"/>
    <property type="project" value="TreeGrafter"/>
</dbReference>
<feature type="compositionally biased region" description="Basic residues" evidence="1">
    <location>
        <begin position="96"/>
        <end position="110"/>
    </location>
</feature>
<feature type="compositionally biased region" description="Basic and acidic residues" evidence="1">
    <location>
        <begin position="1"/>
        <end position="10"/>
    </location>
</feature>
<keyword evidence="3" id="KW-1185">Reference proteome</keyword>
<feature type="region of interest" description="Disordered" evidence="1">
    <location>
        <begin position="1"/>
        <end position="110"/>
    </location>
</feature>
<dbReference type="GO" id="GO:0010507">
    <property type="term" value="P:negative regulation of autophagy"/>
    <property type="evidence" value="ECO:0007669"/>
    <property type="project" value="TreeGrafter"/>
</dbReference>
<dbReference type="Proteomes" id="UP001152795">
    <property type="component" value="Unassembled WGS sequence"/>
</dbReference>
<reference evidence="2" key="1">
    <citation type="submission" date="2020-04" db="EMBL/GenBank/DDBJ databases">
        <authorList>
            <person name="Alioto T."/>
            <person name="Alioto T."/>
            <person name="Gomez Garrido J."/>
        </authorList>
    </citation>
    <scope>NUCLEOTIDE SEQUENCE</scope>
    <source>
        <strain evidence="2">A484AB</strain>
    </source>
</reference>
<evidence type="ECO:0000256" key="1">
    <source>
        <dbReference type="SAM" id="MobiDB-lite"/>
    </source>
</evidence>
<protein>
    <submittedName>
        <fullName evidence="2">Uncharacterized protein</fullName>
    </submittedName>
</protein>
<feature type="compositionally biased region" description="Basic and acidic residues" evidence="1">
    <location>
        <begin position="75"/>
        <end position="87"/>
    </location>
</feature>
<dbReference type="GO" id="GO:0034198">
    <property type="term" value="P:cellular response to amino acid starvation"/>
    <property type="evidence" value="ECO:0007669"/>
    <property type="project" value="TreeGrafter"/>
</dbReference>
<proteinExistence type="predicted"/>
<dbReference type="EMBL" id="CACRXK020005403">
    <property type="protein sequence ID" value="CAB4006076.1"/>
    <property type="molecule type" value="Genomic_DNA"/>
</dbReference>
<dbReference type="GO" id="GO:0097190">
    <property type="term" value="P:apoptotic signaling pathway"/>
    <property type="evidence" value="ECO:0007669"/>
    <property type="project" value="TreeGrafter"/>
</dbReference>
<sequence length="110" mass="12407">MSSEARELKGGHPPAVKAGGMRITSKAHPPHQQTPEQKAEDKKFMEEEQIAENVEEKQPNKMLVSGAEVNVNEVSKPDSVKHFHDKPQPTVEKPVKQHGHQHKIQQPRKQ</sequence>
<dbReference type="PANTHER" id="PTHR13177:SF4">
    <property type="entry name" value="GEO09647P1"/>
    <property type="match status" value="1"/>
</dbReference>
<dbReference type="PANTHER" id="PTHR13177">
    <property type="entry name" value="DEATH-ASSOCIATED PROTEIN 1"/>
    <property type="match status" value="1"/>
</dbReference>
<evidence type="ECO:0000313" key="3">
    <source>
        <dbReference type="Proteomes" id="UP001152795"/>
    </source>
</evidence>
<accession>A0A6S7HMH3</accession>